<dbReference type="EMBL" id="CAADJA010000002">
    <property type="protein sequence ID" value="VFS50981.1"/>
    <property type="molecule type" value="Genomic_DNA"/>
</dbReference>
<protein>
    <submittedName>
        <fullName evidence="1">Leucine Rich repeats (2 copies)</fullName>
    </submittedName>
</protein>
<dbReference type="Proteomes" id="UP000373449">
    <property type="component" value="Unassembled WGS sequence"/>
</dbReference>
<accession>A0A484ZT63</accession>
<organism evidence="1 2">
    <name type="scientific">Budvicia aquatica</name>
    <dbReference type="NCBI Taxonomy" id="82979"/>
    <lineage>
        <taxon>Bacteria</taxon>
        <taxon>Pseudomonadati</taxon>
        <taxon>Pseudomonadota</taxon>
        <taxon>Gammaproteobacteria</taxon>
        <taxon>Enterobacterales</taxon>
        <taxon>Budviciaceae</taxon>
        <taxon>Budvicia</taxon>
    </lineage>
</organism>
<reference evidence="1 2" key="1">
    <citation type="submission" date="2019-03" db="EMBL/GenBank/DDBJ databases">
        <authorList>
            <consortium name="Pathogen Informatics"/>
        </authorList>
    </citation>
    <scope>NUCLEOTIDE SEQUENCE [LARGE SCALE GENOMIC DNA]</scope>
    <source>
        <strain evidence="1 2">NCTC12282</strain>
    </source>
</reference>
<evidence type="ECO:0000313" key="1">
    <source>
        <dbReference type="EMBL" id="VFS50981.1"/>
    </source>
</evidence>
<evidence type="ECO:0000313" key="2">
    <source>
        <dbReference type="Proteomes" id="UP000373449"/>
    </source>
</evidence>
<dbReference type="InterPro" id="IPR032675">
    <property type="entry name" value="LRR_dom_sf"/>
</dbReference>
<dbReference type="SUPFAM" id="SSF52058">
    <property type="entry name" value="L domain-like"/>
    <property type="match status" value="1"/>
</dbReference>
<sequence>MKHHFSDVLNRSDEYWTISPNRERWSCHFPDLSQAADDTSRLTITKNDKNWQRVKQLEQLVELTLHEPAPSQLAALDELPKLTALRISHARPETLEMLGGQTALRELVLEYVSGVDDLRPIGNLPALTSLHMENLRRVSDFSPLGASKSLRYLSIFGTLDWSQPVESFDFLGAIKSLEFLKLGFGVRVPNKSPLFASLLELNKLSQLEIGMGTLPLEAPALLKHKSPKLK</sequence>
<dbReference type="AlphaFoldDB" id="A0A484ZT63"/>
<gene>
    <name evidence="1" type="ORF">NCTC12282_04783</name>
</gene>
<name>A0A484ZT63_9GAMM</name>
<dbReference type="RefSeq" id="WP_051323487.1">
    <property type="nucleotide sequence ID" value="NZ_CAADJA010000002.1"/>
</dbReference>
<proteinExistence type="predicted"/>
<dbReference type="Gene3D" id="3.80.10.10">
    <property type="entry name" value="Ribonuclease Inhibitor"/>
    <property type="match status" value="1"/>
</dbReference>